<dbReference type="Proteomes" id="UP000008635">
    <property type="component" value="Chromosome"/>
</dbReference>
<keyword evidence="3" id="KW-1185">Reference proteome</keyword>
<organism evidence="2 3">
    <name type="scientific">Deinococcus maricopensis (strain DSM 21211 / LMG 22137 / NRRL B-23946 / LB-34)</name>
    <dbReference type="NCBI Taxonomy" id="709986"/>
    <lineage>
        <taxon>Bacteria</taxon>
        <taxon>Thermotogati</taxon>
        <taxon>Deinococcota</taxon>
        <taxon>Deinococci</taxon>
        <taxon>Deinococcales</taxon>
        <taxon>Deinococcaceae</taxon>
        <taxon>Deinococcus</taxon>
    </lineage>
</organism>
<protein>
    <recommendedName>
        <fullName evidence="4">Lipoprotein</fullName>
    </recommendedName>
</protein>
<dbReference type="RefSeq" id="WP_013557318.1">
    <property type="nucleotide sequence ID" value="NC_014958.1"/>
</dbReference>
<dbReference type="AlphaFoldDB" id="E8U9S4"/>
<evidence type="ECO:0000313" key="2">
    <source>
        <dbReference type="EMBL" id="ADV67813.1"/>
    </source>
</evidence>
<sequence precursor="true">MFRLARPLLLPALLAACAPAVMPNNATPRTAEVLPAATDTSPVGEGVTVSRWMLDPKGQPASWLNTTLAGRGLREPINIILIDERAATPEEAAARLLDAATRAGYGPKGGHSTGYSGVINGERYAQQPAGNGEAFSDAPWWGSNNHGRVFGPARTARGFVWIASFSREDFALFARMHHPYNSFRVARDDFARRMTDTSDFKAAGSVDLGNALNTPTLTTDDHDGQAVLLVAPGH</sequence>
<proteinExistence type="predicted"/>
<dbReference type="eggNOG" id="ENOG5032RG3">
    <property type="taxonomic scope" value="Bacteria"/>
</dbReference>
<dbReference type="EMBL" id="CP002454">
    <property type="protein sequence ID" value="ADV67813.1"/>
    <property type="molecule type" value="Genomic_DNA"/>
</dbReference>
<dbReference type="KEGG" id="dmr:Deima_2173"/>
<dbReference type="PROSITE" id="PS51257">
    <property type="entry name" value="PROKAR_LIPOPROTEIN"/>
    <property type="match status" value="1"/>
</dbReference>
<feature type="signal peptide" evidence="1">
    <location>
        <begin position="1"/>
        <end position="26"/>
    </location>
</feature>
<dbReference type="STRING" id="709986.Deima_2173"/>
<evidence type="ECO:0000256" key="1">
    <source>
        <dbReference type="SAM" id="SignalP"/>
    </source>
</evidence>
<reference evidence="3" key="2">
    <citation type="submission" date="2011-01" db="EMBL/GenBank/DDBJ databases">
        <title>The complete genome of Deinococcus maricopensis DSM 21211.</title>
        <authorList>
            <consortium name="US DOE Joint Genome Institute (JGI-PGF)"/>
            <person name="Lucas S."/>
            <person name="Copeland A."/>
            <person name="Lapidus A."/>
            <person name="Goodwin L."/>
            <person name="Pitluck S."/>
            <person name="Kyrpides N."/>
            <person name="Mavromatis K."/>
            <person name="Pagani I."/>
            <person name="Ivanova N."/>
            <person name="Ovchinnikova G."/>
            <person name="Zeytun A."/>
            <person name="Detter J.C."/>
            <person name="Han C."/>
            <person name="Land M."/>
            <person name="Hauser L."/>
            <person name="Markowitz V."/>
            <person name="Cheng J.-F."/>
            <person name="Hugenholtz P."/>
            <person name="Woyke T."/>
            <person name="Wu D."/>
            <person name="Pukall R."/>
            <person name="Gehrich-Schroeter G."/>
            <person name="Brambilla E."/>
            <person name="Klenk H.-P."/>
            <person name="Eisen J.A."/>
        </authorList>
    </citation>
    <scope>NUCLEOTIDE SEQUENCE [LARGE SCALE GENOMIC DNA]</scope>
    <source>
        <strain evidence="3">DSM 21211 / LMG 22137 / NRRL B-23946 / LB-34</strain>
    </source>
</reference>
<dbReference type="OrthoDB" id="8017431at2"/>
<dbReference type="HOGENOM" id="CLU_1218429_0_0_0"/>
<reference evidence="2 3" key="1">
    <citation type="journal article" date="2011" name="Stand. Genomic Sci.">
        <title>Complete genome sequence of Deinococcus maricopensis type strain (LB-34).</title>
        <authorList>
            <person name="Pukall R."/>
            <person name="Zeytun A."/>
            <person name="Lucas S."/>
            <person name="Lapidus A."/>
            <person name="Hammon N."/>
            <person name="Deshpande S."/>
            <person name="Nolan M."/>
            <person name="Cheng J.F."/>
            <person name="Pitluck S."/>
            <person name="Liolios K."/>
            <person name="Pagani I."/>
            <person name="Mikhailova N."/>
            <person name="Ivanova N."/>
            <person name="Mavromatis K."/>
            <person name="Pati A."/>
            <person name="Tapia R."/>
            <person name="Han C."/>
            <person name="Goodwin L."/>
            <person name="Chen A."/>
            <person name="Palaniappan K."/>
            <person name="Land M."/>
            <person name="Hauser L."/>
            <person name="Chang Y.J."/>
            <person name="Jeffries C.D."/>
            <person name="Brambilla E.M."/>
            <person name="Rohde M."/>
            <person name="Goker M."/>
            <person name="Detter J.C."/>
            <person name="Woyke T."/>
            <person name="Bristow J."/>
            <person name="Eisen J.A."/>
            <person name="Markowitz V."/>
            <person name="Hugenholtz P."/>
            <person name="Kyrpides N.C."/>
            <person name="Klenk H.P."/>
        </authorList>
    </citation>
    <scope>NUCLEOTIDE SEQUENCE [LARGE SCALE GENOMIC DNA]</scope>
    <source>
        <strain evidence="3">DSM 21211 / LMG 22137 / NRRL B-23946 / LB-34</strain>
    </source>
</reference>
<name>E8U9S4_DEIML</name>
<accession>E8U9S4</accession>
<evidence type="ECO:0008006" key="4">
    <source>
        <dbReference type="Google" id="ProtNLM"/>
    </source>
</evidence>
<keyword evidence="1" id="KW-0732">Signal</keyword>
<feature type="chain" id="PRO_5003232479" description="Lipoprotein" evidence="1">
    <location>
        <begin position="27"/>
        <end position="234"/>
    </location>
</feature>
<evidence type="ECO:0000313" key="3">
    <source>
        <dbReference type="Proteomes" id="UP000008635"/>
    </source>
</evidence>
<gene>
    <name evidence="2" type="ordered locus">Deima_2173</name>
</gene>